<sequence>MNAPKTTEAKTAIIVAGPTCSGKSALALDLARTFGGTVINADSMQVYRDLHILTARPDAADEAAVPHRLYGVLDAAVPGSVAWWRSKALREMDVAWAEGRMPILCGGTGMYLRALTDGLVEVPDPGDAARTEARDLAEEIGPEALHARLMQVDPETASGLRPNDTQRISRAWEVWTGTGRGLAWWRSQPGLPPAPCRFVSVQLDPEREGLRRAIDSRFGQMLEAGALEEVSSLLARGLDPVLPAMRAHGVPELAAVLRGEVPLEEARKSAVLAIGRYTRRQATWFRHHALGKGNDGMISLRRYTHSAQESESQYEKIENFISERVDAAARAS</sequence>
<evidence type="ECO:0000256" key="10">
    <source>
        <dbReference type="HAMAP-Rule" id="MF_00185"/>
    </source>
</evidence>
<feature type="site" description="Interaction with substrate tRNA" evidence="10">
    <location>
        <position position="130"/>
    </location>
</feature>
<dbReference type="RefSeq" id="WP_041111549.1">
    <property type="nucleotide sequence ID" value="NZ_CP004373.1"/>
</dbReference>
<dbReference type="GO" id="GO:0052381">
    <property type="term" value="F:tRNA dimethylallyltransferase activity"/>
    <property type="evidence" value="ECO:0007669"/>
    <property type="project" value="UniProtKB-UniRule"/>
</dbReference>
<dbReference type="GO" id="GO:0006400">
    <property type="term" value="P:tRNA modification"/>
    <property type="evidence" value="ECO:0007669"/>
    <property type="project" value="TreeGrafter"/>
</dbReference>
<dbReference type="SUPFAM" id="SSF52540">
    <property type="entry name" value="P-loop containing nucleoside triphosphate hydrolases"/>
    <property type="match status" value="1"/>
</dbReference>
<dbReference type="GeneID" id="56905390"/>
<keyword evidence="6 10" id="KW-0547">Nucleotide-binding</keyword>
<keyword evidence="8 10" id="KW-0460">Magnesium</keyword>
<dbReference type="KEGG" id="goy:GLS_c11550"/>
<evidence type="ECO:0000256" key="7">
    <source>
        <dbReference type="ARBA" id="ARBA00022840"/>
    </source>
</evidence>
<evidence type="ECO:0000256" key="11">
    <source>
        <dbReference type="RuleBase" id="RU003783"/>
    </source>
</evidence>
<feature type="binding site" evidence="10">
    <location>
        <begin position="19"/>
        <end position="24"/>
    </location>
    <ligand>
        <name>substrate</name>
    </ligand>
</feature>
<feature type="region of interest" description="Interaction with substrate tRNA" evidence="10">
    <location>
        <begin position="166"/>
        <end position="170"/>
    </location>
</feature>
<dbReference type="EC" id="2.5.1.75" evidence="10"/>
<dbReference type="HOGENOM" id="CLU_032616_0_1_5"/>
<keyword evidence="7 10" id="KW-0067">ATP-binding</keyword>
<keyword evidence="4 10" id="KW-0808">Transferase</keyword>
<proteinExistence type="inferred from homology"/>
<dbReference type="Pfam" id="PF01715">
    <property type="entry name" value="IPPT"/>
    <property type="match status" value="1"/>
</dbReference>
<feature type="binding site" evidence="10">
    <location>
        <begin position="17"/>
        <end position="24"/>
    </location>
    <ligand>
        <name>ATP</name>
        <dbReference type="ChEBI" id="CHEBI:30616"/>
    </ligand>
</feature>
<dbReference type="InterPro" id="IPR027417">
    <property type="entry name" value="P-loop_NTPase"/>
</dbReference>
<comment type="function">
    <text evidence="2 10 12">Catalyzes the transfer of a dimethylallyl group onto the adenine at position 37 in tRNAs that read codons beginning with uridine, leading to the formation of N6-(dimethylallyl)adenosine (i(6)A).</text>
</comment>
<dbReference type="NCBIfam" id="TIGR00174">
    <property type="entry name" value="miaA"/>
    <property type="match status" value="1"/>
</dbReference>
<evidence type="ECO:0000256" key="5">
    <source>
        <dbReference type="ARBA" id="ARBA00022694"/>
    </source>
</evidence>
<dbReference type="InterPro" id="IPR039657">
    <property type="entry name" value="Dimethylallyltransferase"/>
</dbReference>
<comment type="cofactor">
    <cofactor evidence="1 10">
        <name>Mg(2+)</name>
        <dbReference type="ChEBI" id="CHEBI:18420"/>
    </cofactor>
</comment>
<dbReference type="GO" id="GO:0005524">
    <property type="term" value="F:ATP binding"/>
    <property type="evidence" value="ECO:0007669"/>
    <property type="project" value="UniProtKB-UniRule"/>
</dbReference>
<dbReference type="Gene3D" id="1.10.20.140">
    <property type="match status" value="1"/>
</dbReference>
<evidence type="ECO:0000256" key="9">
    <source>
        <dbReference type="ARBA" id="ARBA00049563"/>
    </source>
</evidence>
<dbReference type="HAMAP" id="MF_00185">
    <property type="entry name" value="IPP_trans"/>
    <property type="match status" value="1"/>
</dbReference>
<evidence type="ECO:0000256" key="3">
    <source>
        <dbReference type="ARBA" id="ARBA00005842"/>
    </source>
</evidence>
<evidence type="ECO:0000256" key="8">
    <source>
        <dbReference type="ARBA" id="ARBA00022842"/>
    </source>
</evidence>
<protein>
    <recommendedName>
        <fullName evidence="10">tRNA dimethylallyltransferase</fullName>
        <ecNumber evidence="10">2.5.1.75</ecNumber>
    </recommendedName>
    <alternativeName>
        <fullName evidence="10">Dimethylallyl diphosphate:tRNA dimethylallyltransferase</fullName>
        <shortName evidence="10">DMAPP:tRNA dimethylallyltransferase</shortName>
        <shortName evidence="10">DMATase</shortName>
    </alternativeName>
    <alternativeName>
        <fullName evidence="10">Isopentenyl-diphosphate:tRNA isopentenyltransferase</fullName>
        <shortName evidence="10">IPP transferase</shortName>
        <shortName evidence="10">IPPT</shortName>
        <shortName evidence="10">IPTase</shortName>
    </alternativeName>
</protein>
<accession>A0A067Z5Z3</accession>
<name>A0A067Z5Z3_GLUOY</name>
<evidence type="ECO:0000256" key="6">
    <source>
        <dbReference type="ARBA" id="ARBA00022741"/>
    </source>
</evidence>
<dbReference type="PANTHER" id="PTHR11088">
    <property type="entry name" value="TRNA DIMETHYLALLYLTRANSFERASE"/>
    <property type="match status" value="1"/>
</dbReference>
<comment type="caution">
    <text evidence="10">Lacks conserved residue(s) required for the propagation of feature annotation.</text>
</comment>
<comment type="catalytic activity">
    <reaction evidence="9 10 11">
        <text>adenosine(37) in tRNA + dimethylallyl diphosphate = N(6)-dimethylallyladenosine(37) in tRNA + diphosphate</text>
        <dbReference type="Rhea" id="RHEA:26482"/>
        <dbReference type="Rhea" id="RHEA-COMP:10162"/>
        <dbReference type="Rhea" id="RHEA-COMP:10375"/>
        <dbReference type="ChEBI" id="CHEBI:33019"/>
        <dbReference type="ChEBI" id="CHEBI:57623"/>
        <dbReference type="ChEBI" id="CHEBI:74411"/>
        <dbReference type="ChEBI" id="CHEBI:74415"/>
        <dbReference type="EC" id="2.5.1.75"/>
    </reaction>
</comment>
<evidence type="ECO:0000256" key="12">
    <source>
        <dbReference type="RuleBase" id="RU003784"/>
    </source>
</evidence>
<reference evidence="14 15" key="1">
    <citation type="journal article" date="2015" name="Appl. Microbiol. Biotechnol.">
        <title>The consequence of an additional NADH dehydrogenase paralog on the growth of Gluconobacter oxydans DSM3504.</title>
        <authorList>
            <person name="Kostner D."/>
            <person name="Luchterhand B."/>
            <person name="Junker A."/>
            <person name="Volland S."/>
            <person name="Daniel R."/>
            <person name="Buchs J."/>
            <person name="Liebl W."/>
            <person name="Ehrenreich A."/>
        </authorList>
    </citation>
    <scope>NUCLEOTIDE SEQUENCE [LARGE SCALE GENOMIC DNA]</scope>
    <source>
        <strain evidence="14">DSM 3504</strain>
    </source>
</reference>
<dbReference type="InterPro" id="IPR018022">
    <property type="entry name" value="IPT"/>
</dbReference>
<evidence type="ECO:0000256" key="2">
    <source>
        <dbReference type="ARBA" id="ARBA00003213"/>
    </source>
</evidence>
<evidence type="ECO:0000256" key="13">
    <source>
        <dbReference type="RuleBase" id="RU003785"/>
    </source>
</evidence>
<dbReference type="AlphaFoldDB" id="A0A067Z5Z3"/>
<evidence type="ECO:0000256" key="4">
    <source>
        <dbReference type="ARBA" id="ARBA00022679"/>
    </source>
</evidence>
<dbReference type="EMBL" id="CP004373">
    <property type="protein sequence ID" value="AHK71060.1"/>
    <property type="molecule type" value="Genomic_DNA"/>
</dbReference>
<evidence type="ECO:0000313" key="14">
    <source>
        <dbReference type="EMBL" id="AHK71060.1"/>
    </source>
</evidence>
<dbReference type="Proteomes" id="UP000031656">
    <property type="component" value="Chromosome"/>
</dbReference>
<dbReference type="PANTHER" id="PTHR11088:SF60">
    <property type="entry name" value="TRNA DIMETHYLALLYLTRANSFERASE"/>
    <property type="match status" value="1"/>
</dbReference>
<evidence type="ECO:0000313" key="15">
    <source>
        <dbReference type="Proteomes" id="UP000031656"/>
    </source>
</evidence>
<evidence type="ECO:0000256" key="1">
    <source>
        <dbReference type="ARBA" id="ARBA00001946"/>
    </source>
</evidence>
<organism evidence="14 15">
    <name type="scientific">Gluconobacter oxydans DSM 3504</name>
    <dbReference type="NCBI Taxonomy" id="1288313"/>
    <lineage>
        <taxon>Bacteria</taxon>
        <taxon>Pseudomonadati</taxon>
        <taxon>Pseudomonadota</taxon>
        <taxon>Alphaproteobacteria</taxon>
        <taxon>Acetobacterales</taxon>
        <taxon>Acetobacteraceae</taxon>
        <taxon>Gluconobacter</taxon>
    </lineage>
</organism>
<feature type="region of interest" description="Interaction with substrate tRNA" evidence="10">
    <location>
        <begin position="42"/>
        <end position="45"/>
    </location>
</feature>
<comment type="subunit">
    <text evidence="10">Monomer.</text>
</comment>
<dbReference type="Gene3D" id="3.40.50.300">
    <property type="entry name" value="P-loop containing nucleotide triphosphate hydrolases"/>
    <property type="match status" value="1"/>
</dbReference>
<keyword evidence="5 10" id="KW-0819">tRNA processing</keyword>
<feature type="site" description="Interaction with substrate tRNA" evidence="10">
    <location>
        <position position="108"/>
    </location>
</feature>
<comment type="similarity">
    <text evidence="3 10 13">Belongs to the IPP transferase family.</text>
</comment>
<gene>
    <name evidence="10 14" type="primary">miaA</name>
    <name evidence="14" type="ORF">GLS_c11550</name>
</gene>